<dbReference type="CDD" id="cd17630">
    <property type="entry name" value="OSB_MenE-like"/>
    <property type="match status" value="1"/>
</dbReference>
<comment type="caution">
    <text evidence="6">The sequence shown here is derived from an EMBL/GenBank/DDBJ whole genome shotgun (WGS) entry which is preliminary data.</text>
</comment>
<evidence type="ECO:0000313" key="7">
    <source>
        <dbReference type="Proteomes" id="UP000318126"/>
    </source>
</evidence>
<dbReference type="EMBL" id="VKGK01000035">
    <property type="protein sequence ID" value="TRY12326.1"/>
    <property type="molecule type" value="Genomic_DNA"/>
</dbReference>
<evidence type="ECO:0000259" key="5">
    <source>
        <dbReference type="Pfam" id="PF00501"/>
    </source>
</evidence>
<keyword evidence="3" id="KW-0547">Nucleotide-binding</keyword>
<dbReference type="GO" id="GO:0008756">
    <property type="term" value="F:o-succinylbenzoate-CoA ligase activity"/>
    <property type="evidence" value="ECO:0007669"/>
    <property type="project" value="UniProtKB-EC"/>
</dbReference>
<name>A0A553JIP6_SHEHA</name>
<reference evidence="7" key="1">
    <citation type="submission" date="2019-07" db="EMBL/GenBank/DDBJ databases">
        <title>Shewanella sp. YLB-08 draft genomic sequence.</title>
        <authorList>
            <person name="Yu L."/>
        </authorList>
    </citation>
    <scope>NUCLEOTIDE SEQUENCE [LARGE SCALE GENOMIC DNA]</scope>
    <source>
        <strain evidence="7">JCM 20706</strain>
    </source>
</reference>
<keyword evidence="1" id="KW-0474">Menaquinone biosynthesis</keyword>
<gene>
    <name evidence="6" type="primary">menE</name>
    <name evidence="6" type="ORF">FN961_21095</name>
</gene>
<dbReference type="PANTHER" id="PTHR43201">
    <property type="entry name" value="ACYL-COA SYNTHETASE"/>
    <property type="match status" value="1"/>
</dbReference>
<keyword evidence="7" id="KW-1185">Reference proteome</keyword>
<dbReference type="Gene3D" id="3.40.50.12780">
    <property type="entry name" value="N-terminal domain of ligase-like"/>
    <property type="match status" value="1"/>
</dbReference>
<dbReference type="OrthoDB" id="9803968at2"/>
<accession>A0A553JIP6</accession>
<dbReference type="Pfam" id="PF00501">
    <property type="entry name" value="AMP-binding"/>
    <property type="match status" value="1"/>
</dbReference>
<dbReference type="InterPro" id="IPR042099">
    <property type="entry name" value="ANL_N_sf"/>
</dbReference>
<dbReference type="Proteomes" id="UP000318126">
    <property type="component" value="Unassembled WGS sequence"/>
</dbReference>
<dbReference type="GO" id="GO:0005524">
    <property type="term" value="F:ATP binding"/>
    <property type="evidence" value="ECO:0007669"/>
    <property type="project" value="UniProtKB-KW"/>
</dbReference>
<dbReference type="PANTHER" id="PTHR43201:SF32">
    <property type="entry name" value="2-SUCCINYLBENZOATE--COA LIGASE, CHLOROPLASTIC_PEROXISOMAL"/>
    <property type="match status" value="1"/>
</dbReference>
<sequence length="507" mass="55560">MATDSSELHALSPLHQAAVHSPEHPALIWHQDGTRQELSYKSLSQKVIALAEQLSEKGLSVGDRLACVDNNSVELIILYWACIDTGILFCPLSPRFPIEQIAELIKQHRLNYIWAGNEYSPLFSRHQTQLTQAPERLFLSSELSTTKLELDFTATSLNSAAKNTTTIPANIILTSGSSGKPKAAVHSLGNHLASAKGSSALFPLNAGDGWLLSLPLFHIGGLAILNRCALAAATVVMQDKEMSLAAQLGQDPITHLSLVPTQLVRLLDSEPDEKTTSCLNGIKSLLLGGGAIPLDLIDKLNTLSISSFTSYGMTEMSSQITTGSASGDGNSGQTISGREVKILDELIYVKGETLFLGYLNWHENQPQYDLPLDDEGWFATKDRGYWDKQGNLHILGRSDNMFICGGENVQPEEIEAALKQYPNIEDAIVFPQANNEFGNLPAAIIKFSDPEQGFISRGPESKILEQFLNDHIARFKRPRVYYPWPEIESVSLKVSRKQVIEAALKGD</sequence>
<dbReference type="GO" id="GO:0031956">
    <property type="term" value="F:medium-chain fatty acid-CoA ligase activity"/>
    <property type="evidence" value="ECO:0007669"/>
    <property type="project" value="TreeGrafter"/>
</dbReference>
<dbReference type="InterPro" id="IPR020845">
    <property type="entry name" value="AMP-binding_CS"/>
</dbReference>
<dbReference type="RefSeq" id="WP_144042148.1">
    <property type="nucleotide sequence ID" value="NZ_BMPL01000035.1"/>
</dbReference>
<dbReference type="GO" id="GO:0006631">
    <property type="term" value="P:fatty acid metabolic process"/>
    <property type="evidence" value="ECO:0007669"/>
    <property type="project" value="TreeGrafter"/>
</dbReference>
<evidence type="ECO:0000256" key="2">
    <source>
        <dbReference type="ARBA" id="ARBA00022598"/>
    </source>
</evidence>
<dbReference type="NCBIfam" id="TIGR01923">
    <property type="entry name" value="menE"/>
    <property type="match status" value="1"/>
</dbReference>
<keyword evidence="2 6" id="KW-0436">Ligase</keyword>
<dbReference type="Gene3D" id="3.30.300.30">
    <property type="match status" value="1"/>
</dbReference>
<feature type="domain" description="AMP-dependent synthetase/ligase" evidence="5">
    <location>
        <begin position="16"/>
        <end position="359"/>
    </location>
</feature>
<evidence type="ECO:0000313" key="6">
    <source>
        <dbReference type="EMBL" id="TRY12326.1"/>
    </source>
</evidence>
<evidence type="ECO:0000256" key="3">
    <source>
        <dbReference type="ARBA" id="ARBA00022741"/>
    </source>
</evidence>
<protein>
    <submittedName>
        <fullName evidence="6">O-succinylbenzoate--CoA ligase</fullName>
        <ecNumber evidence="6">6.2.1.26</ecNumber>
    </submittedName>
</protein>
<organism evidence="6 7">
    <name type="scientific">Shewanella hanedai</name>
    <name type="common">Alteromonas hanedai</name>
    <dbReference type="NCBI Taxonomy" id="25"/>
    <lineage>
        <taxon>Bacteria</taxon>
        <taxon>Pseudomonadati</taxon>
        <taxon>Pseudomonadota</taxon>
        <taxon>Gammaproteobacteria</taxon>
        <taxon>Alteromonadales</taxon>
        <taxon>Shewanellaceae</taxon>
        <taxon>Shewanella</taxon>
    </lineage>
</organism>
<keyword evidence="4" id="KW-0067">ATP-binding</keyword>
<proteinExistence type="predicted"/>
<dbReference type="InterPro" id="IPR010192">
    <property type="entry name" value="MenE"/>
</dbReference>
<dbReference type="EC" id="6.2.1.26" evidence="6"/>
<dbReference type="SUPFAM" id="SSF56801">
    <property type="entry name" value="Acetyl-CoA synthetase-like"/>
    <property type="match status" value="1"/>
</dbReference>
<dbReference type="InterPro" id="IPR045851">
    <property type="entry name" value="AMP-bd_C_sf"/>
</dbReference>
<evidence type="ECO:0000256" key="4">
    <source>
        <dbReference type="ARBA" id="ARBA00022840"/>
    </source>
</evidence>
<dbReference type="InterPro" id="IPR000873">
    <property type="entry name" value="AMP-dep_synth/lig_dom"/>
</dbReference>
<dbReference type="GO" id="GO:0009234">
    <property type="term" value="P:menaquinone biosynthetic process"/>
    <property type="evidence" value="ECO:0007669"/>
    <property type="project" value="UniProtKB-KW"/>
</dbReference>
<dbReference type="AlphaFoldDB" id="A0A553JIP6"/>
<evidence type="ECO:0000256" key="1">
    <source>
        <dbReference type="ARBA" id="ARBA00022428"/>
    </source>
</evidence>
<dbReference type="PROSITE" id="PS00455">
    <property type="entry name" value="AMP_BINDING"/>
    <property type="match status" value="1"/>
</dbReference>